<dbReference type="PANTHER" id="PTHR36838">
    <property type="entry name" value="AUXIN EFFLUX CARRIER FAMILY PROTEIN"/>
    <property type="match status" value="1"/>
</dbReference>
<dbReference type="Proteomes" id="UP000516046">
    <property type="component" value="Chromosome"/>
</dbReference>
<sequence length="304" mass="32630">MSAVLTQVIIMMFLILVGILCSKLNIITESVSRGLSNLVLNIVNPVVILVSYQKPFNTHLLAGLSWALVLSLISYAVALFLPVALVRGGHDQAALAVERFSCTYSNCAFMGIPLVQGVVGEEGVLYVTAFLTLFNLLVWTHGLMQIKGEACNLKDTLQSLCSPAIFATVIGLALFLLNISLPKILLTTLSDISDLNTPLAMFTAGAVIARTQLGSALKKGRVYYITAIKLLIIPMVCLVLFKLIPVSSMVAEVVLLVTACPTAATGTLFAVEYDKDEGYASELFAVTTIFSVVTLPLVMLLWGV</sequence>
<comment type="similarity">
    <text evidence="2">Belongs to the auxin efflux carrier (TC 2.A.69) family.</text>
</comment>
<dbReference type="EMBL" id="CP060696">
    <property type="protein sequence ID" value="QNO17800.1"/>
    <property type="molecule type" value="Genomic_DNA"/>
</dbReference>
<feature type="transmembrane region" description="Helical" evidence="8">
    <location>
        <begin position="222"/>
        <end position="244"/>
    </location>
</feature>
<dbReference type="InterPro" id="IPR004776">
    <property type="entry name" value="Mem_transp_PIN-like"/>
</dbReference>
<gene>
    <name evidence="9" type="ORF">H6X83_12885</name>
</gene>
<keyword evidence="7 8" id="KW-0472">Membrane</keyword>
<dbReference type="AlphaFoldDB" id="A0A7G9WGI8"/>
<dbReference type="GO" id="GO:0055085">
    <property type="term" value="P:transmembrane transport"/>
    <property type="evidence" value="ECO:0007669"/>
    <property type="project" value="InterPro"/>
</dbReference>
<evidence type="ECO:0000256" key="4">
    <source>
        <dbReference type="ARBA" id="ARBA00022475"/>
    </source>
</evidence>
<feature type="transmembrane region" description="Helical" evidence="8">
    <location>
        <begin position="156"/>
        <end position="179"/>
    </location>
</feature>
<proteinExistence type="inferred from homology"/>
<feature type="transmembrane region" description="Helical" evidence="8">
    <location>
        <begin position="124"/>
        <end position="144"/>
    </location>
</feature>
<dbReference type="Gene3D" id="1.20.1530.20">
    <property type="match status" value="1"/>
</dbReference>
<feature type="transmembrane region" description="Helical" evidence="8">
    <location>
        <begin position="93"/>
        <end position="112"/>
    </location>
</feature>
<feature type="transmembrane region" description="Helical" evidence="8">
    <location>
        <begin position="6"/>
        <end position="27"/>
    </location>
</feature>
<evidence type="ECO:0000256" key="2">
    <source>
        <dbReference type="ARBA" id="ARBA00010145"/>
    </source>
</evidence>
<evidence type="ECO:0000313" key="10">
    <source>
        <dbReference type="Proteomes" id="UP000516046"/>
    </source>
</evidence>
<keyword evidence="6 8" id="KW-1133">Transmembrane helix</keyword>
<dbReference type="Pfam" id="PF03547">
    <property type="entry name" value="Mem_trans"/>
    <property type="match status" value="2"/>
</dbReference>
<evidence type="ECO:0000256" key="5">
    <source>
        <dbReference type="ARBA" id="ARBA00022692"/>
    </source>
</evidence>
<feature type="transmembrane region" description="Helical" evidence="8">
    <location>
        <begin position="250"/>
        <end position="271"/>
    </location>
</feature>
<name>A0A7G9WGI8_9FIRM</name>
<dbReference type="RefSeq" id="WP_212506863.1">
    <property type="nucleotide sequence ID" value="NZ_CP060696.1"/>
</dbReference>
<keyword evidence="10" id="KW-1185">Reference proteome</keyword>
<organism evidence="9 10">
    <name type="scientific">Caproicibacterium amylolyticum</name>
    <dbReference type="NCBI Taxonomy" id="2766537"/>
    <lineage>
        <taxon>Bacteria</taxon>
        <taxon>Bacillati</taxon>
        <taxon>Bacillota</taxon>
        <taxon>Clostridia</taxon>
        <taxon>Eubacteriales</taxon>
        <taxon>Oscillospiraceae</taxon>
        <taxon>Caproicibacterium</taxon>
    </lineage>
</organism>
<protein>
    <submittedName>
        <fullName evidence="9">AEC family transporter</fullName>
    </submittedName>
</protein>
<comment type="subcellular location">
    <subcellularLocation>
        <location evidence="1">Cell membrane</location>
        <topology evidence="1">Multi-pass membrane protein</topology>
    </subcellularLocation>
</comment>
<keyword evidence="3" id="KW-0813">Transport</keyword>
<evidence type="ECO:0000256" key="8">
    <source>
        <dbReference type="SAM" id="Phobius"/>
    </source>
</evidence>
<feature type="transmembrane region" description="Helical" evidence="8">
    <location>
        <begin position="64"/>
        <end position="86"/>
    </location>
</feature>
<dbReference type="KEGG" id="caml:H6X83_12885"/>
<evidence type="ECO:0000256" key="3">
    <source>
        <dbReference type="ARBA" id="ARBA00022448"/>
    </source>
</evidence>
<keyword evidence="4" id="KW-1003">Cell membrane</keyword>
<evidence type="ECO:0000313" key="9">
    <source>
        <dbReference type="EMBL" id="QNO17800.1"/>
    </source>
</evidence>
<feature type="transmembrane region" description="Helical" evidence="8">
    <location>
        <begin position="34"/>
        <end position="52"/>
    </location>
</feature>
<evidence type="ECO:0000256" key="1">
    <source>
        <dbReference type="ARBA" id="ARBA00004651"/>
    </source>
</evidence>
<evidence type="ECO:0000256" key="6">
    <source>
        <dbReference type="ARBA" id="ARBA00022989"/>
    </source>
</evidence>
<keyword evidence="5 8" id="KW-0812">Transmembrane</keyword>
<accession>A0A7G9WGI8</accession>
<feature type="transmembrane region" description="Helical" evidence="8">
    <location>
        <begin position="283"/>
        <end position="302"/>
    </location>
</feature>
<reference evidence="9 10" key="1">
    <citation type="submission" date="2020-08" db="EMBL/GenBank/DDBJ databases">
        <authorList>
            <person name="Ren C."/>
            <person name="Gu Y."/>
            <person name="Xu Y."/>
        </authorList>
    </citation>
    <scope>NUCLEOTIDE SEQUENCE [LARGE SCALE GENOMIC DNA]</scope>
    <source>
        <strain evidence="9 10">LBM18003</strain>
    </source>
</reference>
<dbReference type="InterPro" id="IPR038770">
    <property type="entry name" value="Na+/solute_symporter_sf"/>
</dbReference>
<dbReference type="PANTHER" id="PTHR36838:SF1">
    <property type="entry name" value="SLR1864 PROTEIN"/>
    <property type="match status" value="1"/>
</dbReference>
<dbReference type="GO" id="GO:0005886">
    <property type="term" value="C:plasma membrane"/>
    <property type="evidence" value="ECO:0007669"/>
    <property type="project" value="UniProtKB-SubCell"/>
</dbReference>
<evidence type="ECO:0000256" key="7">
    <source>
        <dbReference type="ARBA" id="ARBA00023136"/>
    </source>
</evidence>